<dbReference type="Proteomes" id="UP000185596">
    <property type="component" value="Unassembled WGS sequence"/>
</dbReference>
<sequence>MTAATILDRSTPSDGGPTDGNSTLTMSRSRGENPILVLALGGELDVSTAPALLRYAGSTLTGRRRTRTVVLDLTELAFVSAAGLRAVNMICAAAGKAGLRPMVVAPYWGAAGGLRETGEGAVLGEVFDTRRAAIAAAAPADRFYRGRRPARAKRRRTARETSAVPA</sequence>
<dbReference type="PROSITE" id="PS50801">
    <property type="entry name" value="STAS"/>
    <property type="match status" value="1"/>
</dbReference>
<feature type="region of interest" description="Disordered" evidence="1">
    <location>
        <begin position="1"/>
        <end position="28"/>
    </location>
</feature>
<keyword evidence="4" id="KW-1185">Reference proteome</keyword>
<dbReference type="Pfam" id="PF01740">
    <property type="entry name" value="STAS"/>
    <property type="match status" value="1"/>
</dbReference>
<dbReference type="CDD" id="cd07043">
    <property type="entry name" value="STAS_anti-anti-sigma_factors"/>
    <property type="match status" value="1"/>
</dbReference>
<dbReference type="AlphaFoldDB" id="A0A1Q8CKE8"/>
<dbReference type="InterPro" id="IPR002645">
    <property type="entry name" value="STAS_dom"/>
</dbReference>
<dbReference type="InterPro" id="IPR036513">
    <property type="entry name" value="STAS_dom_sf"/>
</dbReference>
<organism evidence="3 4">
    <name type="scientific">Actinophytocola xanthii</name>
    <dbReference type="NCBI Taxonomy" id="1912961"/>
    <lineage>
        <taxon>Bacteria</taxon>
        <taxon>Bacillati</taxon>
        <taxon>Actinomycetota</taxon>
        <taxon>Actinomycetes</taxon>
        <taxon>Pseudonocardiales</taxon>
        <taxon>Pseudonocardiaceae</taxon>
    </lineage>
</organism>
<evidence type="ECO:0000259" key="2">
    <source>
        <dbReference type="PROSITE" id="PS50801"/>
    </source>
</evidence>
<comment type="caution">
    <text evidence="3">The sequence shown here is derived from an EMBL/GenBank/DDBJ whole genome shotgun (WGS) entry which is preliminary data.</text>
</comment>
<name>A0A1Q8CKE8_9PSEU</name>
<dbReference type="Gene3D" id="3.30.750.24">
    <property type="entry name" value="STAS domain"/>
    <property type="match status" value="1"/>
</dbReference>
<feature type="compositionally biased region" description="Polar residues" evidence="1">
    <location>
        <begin position="8"/>
        <end position="28"/>
    </location>
</feature>
<evidence type="ECO:0000256" key="1">
    <source>
        <dbReference type="SAM" id="MobiDB-lite"/>
    </source>
</evidence>
<dbReference type="EMBL" id="MSIE01000048">
    <property type="protein sequence ID" value="OLF14812.1"/>
    <property type="molecule type" value="Genomic_DNA"/>
</dbReference>
<accession>A0A1Q8CKE8</accession>
<dbReference type="RefSeq" id="WP_075128178.1">
    <property type="nucleotide sequence ID" value="NZ_MSIE01000048.1"/>
</dbReference>
<proteinExistence type="predicted"/>
<evidence type="ECO:0000313" key="4">
    <source>
        <dbReference type="Proteomes" id="UP000185596"/>
    </source>
</evidence>
<dbReference type="SUPFAM" id="SSF52091">
    <property type="entry name" value="SpoIIaa-like"/>
    <property type="match status" value="1"/>
</dbReference>
<protein>
    <recommendedName>
        <fullName evidence="2">STAS domain-containing protein</fullName>
    </recommendedName>
</protein>
<gene>
    <name evidence="3" type="ORF">BU204_24940</name>
</gene>
<reference evidence="3 4" key="1">
    <citation type="submission" date="2016-12" db="EMBL/GenBank/DDBJ databases">
        <title>The draft genome sequence of Actinophytocola sp. 11-183.</title>
        <authorList>
            <person name="Wang W."/>
            <person name="Yuan L."/>
        </authorList>
    </citation>
    <scope>NUCLEOTIDE SEQUENCE [LARGE SCALE GENOMIC DNA]</scope>
    <source>
        <strain evidence="3 4">11-183</strain>
    </source>
</reference>
<evidence type="ECO:0000313" key="3">
    <source>
        <dbReference type="EMBL" id="OLF14812.1"/>
    </source>
</evidence>
<feature type="domain" description="STAS" evidence="2">
    <location>
        <begin position="35"/>
        <end position="137"/>
    </location>
</feature>